<feature type="chain" id="PRO_5035750875" evidence="2">
    <location>
        <begin position="18"/>
        <end position="108"/>
    </location>
</feature>
<gene>
    <name evidence="3" type="ORF">PPRIM_AZ9-3.1.T1300024</name>
</gene>
<protein>
    <submittedName>
        <fullName evidence="3">Uncharacterized protein</fullName>
    </submittedName>
</protein>
<keyword evidence="4" id="KW-1185">Reference proteome</keyword>
<keyword evidence="1" id="KW-1133">Transmembrane helix</keyword>
<dbReference type="Proteomes" id="UP000688137">
    <property type="component" value="Unassembled WGS sequence"/>
</dbReference>
<sequence>MLKNILLLTLILSTFQATDIYLEEVMDCVQNTCEPARSNCGIDYDCRLSYNNFTTCISQQSSESDYIQCRTNGYMTWVKVMDCYNNCHYFELFAVPILLSMALFLIYI</sequence>
<keyword evidence="1" id="KW-0812">Transmembrane</keyword>
<organism evidence="3 4">
    <name type="scientific">Paramecium primaurelia</name>
    <dbReference type="NCBI Taxonomy" id="5886"/>
    <lineage>
        <taxon>Eukaryota</taxon>
        <taxon>Sar</taxon>
        <taxon>Alveolata</taxon>
        <taxon>Ciliophora</taxon>
        <taxon>Intramacronucleata</taxon>
        <taxon>Oligohymenophorea</taxon>
        <taxon>Peniculida</taxon>
        <taxon>Parameciidae</taxon>
        <taxon>Paramecium</taxon>
    </lineage>
</organism>
<name>A0A8S1PTD6_PARPR</name>
<keyword evidence="1" id="KW-0472">Membrane</keyword>
<evidence type="ECO:0000256" key="2">
    <source>
        <dbReference type="SAM" id="SignalP"/>
    </source>
</evidence>
<evidence type="ECO:0000256" key="1">
    <source>
        <dbReference type="SAM" id="Phobius"/>
    </source>
</evidence>
<reference evidence="3" key="1">
    <citation type="submission" date="2021-01" db="EMBL/GenBank/DDBJ databases">
        <authorList>
            <consortium name="Genoscope - CEA"/>
            <person name="William W."/>
        </authorList>
    </citation>
    <scope>NUCLEOTIDE SEQUENCE</scope>
</reference>
<comment type="caution">
    <text evidence="3">The sequence shown here is derived from an EMBL/GenBank/DDBJ whole genome shotgun (WGS) entry which is preliminary data.</text>
</comment>
<evidence type="ECO:0000313" key="4">
    <source>
        <dbReference type="Proteomes" id="UP000688137"/>
    </source>
</evidence>
<feature type="signal peptide" evidence="2">
    <location>
        <begin position="1"/>
        <end position="17"/>
    </location>
</feature>
<proteinExistence type="predicted"/>
<evidence type="ECO:0000313" key="3">
    <source>
        <dbReference type="EMBL" id="CAD8106244.1"/>
    </source>
</evidence>
<dbReference type="OMA" id="CRTNGYM"/>
<dbReference type="AlphaFoldDB" id="A0A8S1PTD6"/>
<dbReference type="EMBL" id="CAJJDM010000133">
    <property type="protein sequence ID" value="CAD8106244.1"/>
    <property type="molecule type" value="Genomic_DNA"/>
</dbReference>
<feature type="transmembrane region" description="Helical" evidence="1">
    <location>
        <begin position="89"/>
        <end position="107"/>
    </location>
</feature>
<keyword evidence="2" id="KW-0732">Signal</keyword>
<accession>A0A8S1PTD6</accession>